<accession>A0A380MYA6</accession>
<feature type="signal peptide" evidence="1">
    <location>
        <begin position="1"/>
        <end position="21"/>
    </location>
</feature>
<reference evidence="2 3" key="1">
    <citation type="submission" date="2018-06" db="EMBL/GenBank/DDBJ databases">
        <authorList>
            <consortium name="Pathogen Informatics"/>
            <person name="Doyle S."/>
        </authorList>
    </citation>
    <scope>NUCLEOTIDE SEQUENCE [LARGE SCALE GENOMIC DNA]</scope>
    <source>
        <strain evidence="2 3">NCTC10717</strain>
    </source>
</reference>
<evidence type="ECO:0000313" key="2">
    <source>
        <dbReference type="EMBL" id="SUO96873.1"/>
    </source>
</evidence>
<name>A0A380MYA6_9GAMM</name>
<organism evidence="2 3">
    <name type="scientific">Suttonella indologenes</name>
    <dbReference type="NCBI Taxonomy" id="13276"/>
    <lineage>
        <taxon>Bacteria</taxon>
        <taxon>Pseudomonadati</taxon>
        <taxon>Pseudomonadota</taxon>
        <taxon>Gammaproteobacteria</taxon>
        <taxon>Cardiobacteriales</taxon>
        <taxon>Cardiobacteriaceae</taxon>
        <taxon>Suttonella</taxon>
    </lineage>
</organism>
<keyword evidence="3" id="KW-1185">Reference proteome</keyword>
<dbReference type="OrthoDB" id="9822267at2"/>
<proteinExistence type="predicted"/>
<evidence type="ECO:0000256" key="1">
    <source>
        <dbReference type="SAM" id="SignalP"/>
    </source>
</evidence>
<gene>
    <name evidence="2" type="ORF">NCTC10717_01222</name>
</gene>
<feature type="chain" id="PRO_5016829537" evidence="1">
    <location>
        <begin position="22"/>
        <end position="183"/>
    </location>
</feature>
<dbReference type="AlphaFoldDB" id="A0A380MYA6"/>
<dbReference type="RefSeq" id="WP_115218455.1">
    <property type="nucleotide sequence ID" value="NZ_UHIA01000004.1"/>
</dbReference>
<sequence>MKKLMLTAAIATFASASYADAQTFSQVGDAQAFNAALSAIKQTSHTDAIAEAIFDNQFALAALSPEEMNETEGAFAWGTLGNGMLIGSAYNVSLNNIMHYLKYDEFASWDSNAQSAVLGAILGARAFLPGASANLKTWQTLTAREKYDLLTPKDKIEALVRYHAYKTDIVILGATFPYENSNN</sequence>
<protein>
    <submittedName>
        <fullName evidence="2">Uncharacterized protein</fullName>
    </submittedName>
</protein>
<dbReference type="Proteomes" id="UP000254575">
    <property type="component" value="Unassembled WGS sequence"/>
</dbReference>
<dbReference type="EMBL" id="UHIA01000004">
    <property type="protein sequence ID" value="SUO96873.1"/>
    <property type="molecule type" value="Genomic_DNA"/>
</dbReference>
<keyword evidence="1" id="KW-0732">Signal</keyword>
<evidence type="ECO:0000313" key="3">
    <source>
        <dbReference type="Proteomes" id="UP000254575"/>
    </source>
</evidence>